<comment type="caution">
    <text evidence="6">The sequence shown here is derived from an EMBL/GenBank/DDBJ whole genome shotgun (WGS) entry which is preliminary data.</text>
</comment>
<dbReference type="Pfam" id="PF13927">
    <property type="entry name" value="Ig_3"/>
    <property type="match status" value="1"/>
</dbReference>
<feature type="region of interest" description="Disordered" evidence="3">
    <location>
        <begin position="343"/>
        <end position="367"/>
    </location>
</feature>
<dbReference type="GO" id="GO:0004888">
    <property type="term" value="F:transmembrane signaling receptor activity"/>
    <property type="evidence" value="ECO:0007669"/>
    <property type="project" value="TreeGrafter"/>
</dbReference>
<dbReference type="InterPro" id="IPR050488">
    <property type="entry name" value="Ig_Fc_receptor"/>
</dbReference>
<evidence type="ECO:0000256" key="3">
    <source>
        <dbReference type="SAM" id="MobiDB-lite"/>
    </source>
</evidence>
<evidence type="ECO:0000256" key="2">
    <source>
        <dbReference type="ARBA" id="ARBA00023157"/>
    </source>
</evidence>
<sequence>MRVLGLWSHVGSYRRLQLRLRPPKLTPGHPHRGAPGPSVYVGETVSLRCGVSGDPPGNWTYRWLRGDPPAPCPQTRLRGAAGGRYTITAAETSDRGPYCCCAERGAPPTLSLPSNAVHLNVSGGCPCSPMQPALIQQVESGTCRSPARGGTVSTERPGACQISGLHSGNSGLYWCESDVGERRTSTVNITVVYGPIIIQSPAQLVAAGDSVTLRCLLWRQGANATAFYRDGVEVHPPNSTQVTLRNVTGADQGLYACVGPNGTESAGSWLSVRGSWLMAVVPCCILGALLVLAFTLLACHRSGCPMGSSHREGPKGEGPQTKPDATEIQWDVPWTEMEATLLGGARDEEQGVWPPQPGAHIWGLNPP</sequence>
<dbReference type="Proteomes" id="UP001044222">
    <property type="component" value="Unassembled WGS sequence"/>
</dbReference>
<dbReference type="GO" id="GO:0009897">
    <property type="term" value="C:external side of plasma membrane"/>
    <property type="evidence" value="ECO:0007669"/>
    <property type="project" value="TreeGrafter"/>
</dbReference>
<proteinExistence type="predicted"/>
<reference evidence="6" key="1">
    <citation type="submission" date="2021-01" db="EMBL/GenBank/DDBJ databases">
        <title>A chromosome-scale assembly of European eel, Anguilla anguilla.</title>
        <authorList>
            <person name="Henkel C."/>
            <person name="Jong-Raadsen S.A."/>
            <person name="Dufour S."/>
            <person name="Weltzien F.-A."/>
            <person name="Palstra A.P."/>
            <person name="Pelster B."/>
            <person name="Spaink H.P."/>
            <person name="Van Den Thillart G.E."/>
            <person name="Jansen H."/>
            <person name="Zahm M."/>
            <person name="Klopp C."/>
            <person name="Cedric C."/>
            <person name="Louis A."/>
            <person name="Berthelot C."/>
            <person name="Parey E."/>
            <person name="Roest Crollius H."/>
            <person name="Montfort J."/>
            <person name="Robinson-Rechavi M."/>
            <person name="Bucao C."/>
            <person name="Bouchez O."/>
            <person name="Gislard M."/>
            <person name="Lluch J."/>
            <person name="Milhes M."/>
            <person name="Lampietro C."/>
            <person name="Lopez Roques C."/>
            <person name="Donnadieu C."/>
            <person name="Braasch I."/>
            <person name="Desvignes T."/>
            <person name="Postlethwait J."/>
            <person name="Bobe J."/>
            <person name="Guiguen Y."/>
            <person name="Dirks R."/>
        </authorList>
    </citation>
    <scope>NUCLEOTIDE SEQUENCE</scope>
    <source>
        <strain evidence="6">Tag_6206</strain>
        <tissue evidence="6">Liver</tissue>
    </source>
</reference>
<gene>
    <name evidence="6" type="ORF">ANANG_G00075250</name>
</gene>
<feature type="domain" description="Ig-like" evidence="5">
    <location>
        <begin position="195"/>
        <end position="273"/>
    </location>
</feature>
<protein>
    <recommendedName>
        <fullName evidence="5">Ig-like domain-containing protein</fullName>
    </recommendedName>
</protein>
<feature type="domain" description="Ig-like" evidence="5">
    <location>
        <begin position="23"/>
        <end position="111"/>
    </location>
</feature>
<feature type="region of interest" description="Disordered" evidence="3">
    <location>
        <begin position="306"/>
        <end position="329"/>
    </location>
</feature>
<dbReference type="AlphaFoldDB" id="A0A9D3MKY5"/>
<evidence type="ECO:0000313" key="7">
    <source>
        <dbReference type="Proteomes" id="UP001044222"/>
    </source>
</evidence>
<dbReference type="SMART" id="SM00408">
    <property type="entry name" value="IGc2"/>
    <property type="match status" value="2"/>
</dbReference>
<dbReference type="SMART" id="SM00409">
    <property type="entry name" value="IG"/>
    <property type="match status" value="2"/>
</dbReference>
<feature type="transmembrane region" description="Helical" evidence="4">
    <location>
        <begin position="276"/>
        <end position="299"/>
    </location>
</feature>
<evidence type="ECO:0000256" key="4">
    <source>
        <dbReference type="SAM" id="Phobius"/>
    </source>
</evidence>
<dbReference type="GO" id="GO:0007166">
    <property type="term" value="P:cell surface receptor signaling pathway"/>
    <property type="evidence" value="ECO:0007669"/>
    <property type="project" value="TreeGrafter"/>
</dbReference>
<keyword evidence="1" id="KW-0732">Signal</keyword>
<keyword evidence="4" id="KW-0472">Membrane</keyword>
<keyword evidence="7" id="KW-1185">Reference proteome</keyword>
<dbReference type="PANTHER" id="PTHR11481">
    <property type="entry name" value="IMMUNOGLOBULIN FC RECEPTOR"/>
    <property type="match status" value="1"/>
</dbReference>
<evidence type="ECO:0000259" key="5">
    <source>
        <dbReference type="PROSITE" id="PS50835"/>
    </source>
</evidence>
<dbReference type="InterPro" id="IPR007110">
    <property type="entry name" value="Ig-like_dom"/>
</dbReference>
<dbReference type="Pfam" id="PF13895">
    <property type="entry name" value="Ig_2"/>
    <property type="match status" value="1"/>
</dbReference>
<accession>A0A9D3MKY5</accession>
<dbReference type="InterPro" id="IPR036179">
    <property type="entry name" value="Ig-like_dom_sf"/>
</dbReference>
<evidence type="ECO:0000256" key="1">
    <source>
        <dbReference type="ARBA" id="ARBA00022729"/>
    </source>
</evidence>
<dbReference type="PANTHER" id="PTHR11481:SF64">
    <property type="entry name" value="FC RECEPTOR-LIKE PROTEIN 4"/>
    <property type="match status" value="1"/>
</dbReference>
<dbReference type="InterPro" id="IPR003599">
    <property type="entry name" value="Ig_sub"/>
</dbReference>
<name>A0A9D3MKY5_ANGAN</name>
<dbReference type="SUPFAM" id="SSF48726">
    <property type="entry name" value="Immunoglobulin"/>
    <property type="match status" value="2"/>
</dbReference>
<keyword evidence="4" id="KW-0812">Transmembrane</keyword>
<organism evidence="6 7">
    <name type="scientific">Anguilla anguilla</name>
    <name type="common">European freshwater eel</name>
    <name type="synonym">Muraena anguilla</name>
    <dbReference type="NCBI Taxonomy" id="7936"/>
    <lineage>
        <taxon>Eukaryota</taxon>
        <taxon>Metazoa</taxon>
        <taxon>Chordata</taxon>
        <taxon>Craniata</taxon>
        <taxon>Vertebrata</taxon>
        <taxon>Euteleostomi</taxon>
        <taxon>Actinopterygii</taxon>
        <taxon>Neopterygii</taxon>
        <taxon>Teleostei</taxon>
        <taxon>Anguilliformes</taxon>
        <taxon>Anguillidae</taxon>
        <taxon>Anguilla</taxon>
    </lineage>
</organism>
<dbReference type="InterPro" id="IPR013783">
    <property type="entry name" value="Ig-like_fold"/>
</dbReference>
<evidence type="ECO:0000313" key="6">
    <source>
        <dbReference type="EMBL" id="KAG5849772.1"/>
    </source>
</evidence>
<dbReference type="PROSITE" id="PS50835">
    <property type="entry name" value="IG_LIKE"/>
    <property type="match status" value="2"/>
</dbReference>
<dbReference type="Gene3D" id="2.60.40.10">
    <property type="entry name" value="Immunoglobulins"/>
    <property type="match status" value="2"/>
</dbReference>
<dbReference type="InterPro" id="IPR003598">
    <property type="entry name" value="Ig_sub2"/>
</dbReference>
<dbReference type="EMBL" id="JAFIRN010000004">
    <property type="protein sequence ID" value="KAG5849772.1"/>
    <property type="molecule type" value="Genomic_DNA"/>
</dbReference>
<keyword evidence="2" id="KW-1015">Disulfide bond</keyword>
<keyword evidence="4" id="KW-1133">Transmembrane helix</keyword>
<dbReference type="GO" id="GO:0006955">
    <property type="term" value="P:immune response"/>
    <property type="evidence" value="ECO:0007669"/>
    <property type="project" value="TreeGrafter"/>
</dbReference>